<dbReference type="GeneID" id="111245152"/>
<dbReference type="Gene3D" id="3.30.420.40">
    <property type="match status" value="2"/>
</dbReference>
<keyword evidence="3" id="KW-0418">Kinase</keyword>
<dbReference type="GO" id="GO:0005829">
    <property type="term" value="C:cytosol"/>
    <property type="evidence" value="ECO:0007669"/>
    <property type="project" value="TreeGrafter"/>
</dbReference>
<evidence type="ECO:0000256" key="3">
    <source>
        <dbReference type="ARBA" id="ARBA00022777"/>
    </source>
</evidence>
<evidence type="ECO:0000313" key="5">
    <source>
        <dbReference type="EnsemblMetazoa" id="XP_022648845"/>
    </source>
</evidence>
<proteinExistence type="inferred from homology"/>
<feature type="domain" description="Carbohydrate kinase FGGY N-terminal" evidence="4">
    <location>
        <begin position="6"/>
        <end position="255"/>
    </location>
</feature>
<dbReference type="CDD" id="cd07777">
    <property type="entry name" value="ASKHA_NBD_FGGY_SHK"/>
    <property type="match status" value="1"/>
</dbReference>
<dbReference type="PANTHER" id="PTHR10196">
    <property type="entry name" value="SUGAR KINASE"/>
    <property type="match status" value="1"/>
</dbReference>
<reference evidence="5" key="1">
    <citation type="submission" date="2021-01" db="UniProtKB">
        <authorList>
            <consortium name="EnsemblMetazoa"/>
        </authorList>
    </citation>
    <scope>IDENTIFICATION</scope>
</reference>
<dbReference type="PANTHER" id="PTHR10196:SF67">
    <property type="entry name" value="SEDOHEPTULOKINASE"/>
    <property type="match status" value="1"/>
</dbReference>
<dbReference type="AlphaFoldDB" id="A0A7M7J9Q6"/>
<dbReference type="Pfam" id="PF00370">
    <property type="entry name" value="FGGY_N"/>
    <property type="match status" value="1"/>
</dbReference>
<evidence type="ECO:0000313" key="6">
    <source>
        <dbReference type="Proteomes" id="UP000594260"/>
    </source>
</evidence>
<dbReference type="InterPro" id="IPR000577">
    <property type="entry name" value="Carb_kinase_FGGY"/>
</dbReference>
<accession>A0A7M7J9Q6</accession>
<dbReference type="InterPro" id="IPR018484">
    <property type="entry name" value="FGGY_N"/>
</dbReference>
<dbReference type="RefSeq" id="XP_022648845.1">
    <property type="nucleotide sequence ID" value="XM_022793110.1"/>
</dbReference>
<dbReference type="OrthoDB" id="10264182at2759"/>
<dbReference type="Proteomes" id="UP000594260">
    <property type="component" value="Unplaced"/>
</dbReference>
<dbReference type="InterPro" id="IPR043129">
    <property type="entry name" value="ATPase_NBD"/>
</dbReference>
<protein>
    <recommendedName>
        <fullName evidence="4">Carbohydrate kinase FGGY N-terminal domain-containing protein</fullName>
    </recommendedName>
</protein>
<dbReference type="EnsemblMetazoa" id="XM_022793110">
    <property type="protein sequence ID" value="XP_022648845"/>
    <property type="gene ID" value="LOC111245152"/>
</dbReference>
<dbReference type="PIRSF" id="PIRSF000538">
    <property type="entry name" value="GlpK"/>
    <property type="match status" value="1"/>
</dbReference>
<dbReference type="KEGG" id="vde:111245152"/>
<organism evidence="5 6">
    <name type="scientific">Varroa destructor</name>
    <name type="common">Honeybee mite</name>
    <dbReference type="NCBI Taxonomy" id="109461"/>
    <lineage>
        <taxon>Eukaryota</taxon>
        <taxon>Metazoa</taxon>
        <taxon>Ecdysozoa</taxon>
        <taxon>Arthropoda</taxon>
        <taxon>Chelicerata</taxon>
        <taxon>Arachnida</taxon>
        <taxon>Acari</taxon>
        <taxon>Parasitiformes</taxon>
        <taxon>Mesostigmata</taxon>
        <taxon>Gamasina</taxon>
        <taxon>Dermanyssoidea</taxon>
        <taxon>Varroidae</taxon>
        <taxon>Varroa</taxon>
    </lineage>
</organism>
<dbReference type="SUPFAM" id="SSF53067">
    <property type="entry name" value="Actin-like ATPase domain"/>
    <property type="match status" value="2"/>
</dbReference>
<dbReference type="OMA" id="TWQDTRC"/>
<keyword evidence="2" id="KW-0808">Transferase</keyword>
<dbReference type="GO" id="GO:0006071">
    <property type="term" value="P:glycerol metabolic process"/>
    <property type="evidence" value="ECO:0007669"/>
    <property type="project" value="TreeGrafter"/>
</dbReference>
<name>A0A7M7J9Q6_VARDE</name>
<evidence type="ECO:0000256" key="1">
    <source>
        <dbReference type="ARBA" id="ARBA00009156"/>
    </source>
</evidence>
<evidence type="ECO:0000259" key="4">
    <source>
        <dbReference type="Pfam" id="PF00370"/>
    </source>
</evidence>
<keyword evidence="6" id="KW-1185">Reference proteome</keyword>
<dbReference type="InParanoid" id="A0A7M7J9Q6"/>
<dbReference type="GO" id="GO:0050277">
    <property type="term" value="F:sedoheptulokinase activity"/>
    <property type="evidence" value="ECO:0007669"/>
    <property type="project" value="TreeGrafter"/>
</dbReference>
<comment type="similarity">
    <text evidence="1">Belongs to the FGGY kinase family.</text>
</comment>
<evidence type="ECO:0000256" key="2">
    <source>
        <dbReference type="ARBA" id="ARBA00022679"/>
    </source>
</evidence>
<sequence length="470" mass="52235">MEENQYILGVDLGTTTVKVCLIDANSRKKVLEQSQITKARVEVEAPRAEQCPEKILFAVQYCLAAIERKYLSNVVSIGVCGQMHGVVLWKRNAWTYDPANEKFVFNKKCMSTLITWQDQRCSEEFLRALPKRSSTSVVDPCAGFGCATLFWLLRKGDLLQDFECVGTIQDLMVAMLTGLNKPVMTPQNAASFGYFDVETNQWDLQALELSDFPCDILPEIVDESQVAGELRHFWLGIPARTVIFPATGDAQCSVLSGLQAREGSAILYMGTSAQISFVVDYRGRNHKGHHTYFPYFNGKHLCVAASLNGGNVLTQFVDMVKLWLYDLGVSLPESKVWDRLLNPTALTEQQIFTGVNARTESIRVRPLLFGERHNPQSSGSVTGIRAQMPTLDKTFRAICAGLIDNLVEMLPLSVLQDHGISRLVCAGKVINHNRVISSEVQRVFQDFSVEFASDCDSALGAALGAAMFRR</sequence>